<protein>
    <submittedName>
        <fullName evidence="2">PPE39 domain protein</fullName>
    </submittedName>
</protein>
<proteinExistence type="predicted"/>
<reference evidence="2 3" key="1">
    <citation type="submission" date="2017-02" db="EMBL/GenBank/DDBJ databases">
        <title>Complete genome sequences of Mycobacterium kansasii strains isolated from rhesus macaques.</title>
        <authorList>
            <person name="Panda A."/>
            <person name="Nagaraj S."/>
            <person name="Zhao X."/>
            <person name="Tettelin H."/>
            <person name="Detolla L.J."/>
        </authorList>
    </citation>
    <scope>NUCLEOTIDE SEQUENCE [LARGE SCALE GENOMIC DNA]</scope>
    <source>
        <strain evidence="2 3">11-3813</strain>
    </source>
</reference>
<accession>A0A1V3WPX2</accession>
<feature type="region of interest" description="Disordered" evidence="1">
    <location>
        <begin position="113"/>
        <end position="169"/>
    </location>
</feature>
<dbReference type="AlphaFoldDB" id="A0A1V3WPX2"/>
<evidence type="ECO:0000313" key="3">
    <source>
        <dbReference type="Proteomes" id="UP000189229"/>
    </source>
</evidence>
<name>A0A1V3WPX2_MYCKA</name>
<dbReference type="Proteomes" id="UP000189229">
    <property type="component" value="Unassembled WGS sequence"/>
</dbReference>
<dbReference type="EMBL" id="MVBM01000007">
    <property type="protein sequence ID" value="OOK69019.1"/>
    <property type="molecule type" value="Genomic_DNA"/>
</dbReference>
<comment type="caution">
    <text evidence="2">The sequence shown here is derived from an EMBL/GenBank/DDBJ whole genome shotgun (WGS) entry which is preliminary data.</text>
</comment>
<evidence type="ECO:0000256" key="1">
    <source>
        <dbReference type="SAM" id="MobiDB-lite"/>
    </source>
</evidence>
<gene>
    <name evidence="2" type="ORF">BZL30_6950</name>
</gene>
<feature type="compositionally biased region" description="Low complexity" evidence="1">
    <location>
        <begin position="115"/>
        <end position="130"/>
    </location>
</feature>
<organism evidence="2 3">
    <name type="scientific">Mycobacterium kansasii</name>
    <dbReference type="NCBI Taxonomy" id="1768"/>
    <lineage>
        <taxon>Bacteria</taxon>
        <taxon>Bacillati</taxon>
        <taxon>Actinomycetota</taxon>
        <taxon>Actinomycetes</taxon>
        <taxon>Mycobacteriales</taxon>
        <taxon>Mycobacteriaceae</taxon>
        <taxon>Mycobacterium</taxon>
    </lineage>
</organism>
<sequence length="169" mass="17768">MSWWINRFTEITQTLARDLEQFPENPSASIALIQNDIPLLVADEISHVGEVISTFPQLQVLPLALPIAAPVSWGVCRVEWAGWCAAGRSARACGCADARHVGARPACRRGPSFGTAAAAPGAAPTAASAPPAAPTPAATPTPRHRPLQESPVRLSHTWLAAPASGSTRR</sequence>
<evidence type="ECO:0000313" key="2">
    <source>
        <dbReference type="EMBL" id="OOK69019.1"/>
    </source>
</evidence>